<evidence type="ECO:0000256" key="8">
    <source>
        <dbReference type="SAM" id="Coils"/>
    </source>
</evidence>
<evidence type="ECO:0000256" key="1">
    <source>
        <dbReference type="ARBA" id="ARBA00004123"/>
    </source>
</evidence>
<accession>A0A167FC93</accession>
<feature type="compositionally biased region" description="Low complexity" evidence="9">
    <location>
        <begin position="168"/>
        <end position="177"/>
    </location>
</feature>
<evidence type="ECO:0000256" key="2">
    <source>
        <dbReference type="ARBA" id="ARBA00022723"/>
    </source>
</evidence>
<feature type="region of interest" description="Disordered" evidence="9">
    <location>
        <begin position="707"/>
        <end position="812"/>
    </location>
</feature>
<organism evidence="11 12">
    <name type="scientific">Sugiyamaella lignohabitans</name>
    <dbReference type="NCBI Taxonomy" id="796027"/>
    <lineage>
        <taxon>Eukaryota</taxon>
        <taxon>Fungi</taxon>
        <taxon>Dikarya</taxon>
        <taxon>Ascomycota</taxon>
        <taxon>Saccharomycotina</taxon>
        <taxon>Dipodascomycetes</taxon>
        <taxon>Dipodascales</taxon>
        <taxon>Trichomonascaceae</taxon>
        <taxon>Sugiyamaella</taxon>
    </lineage>
</organism>
<dbReference type="KEGG" id="slb:AWJ20_2726"/>
<dbReference type="CDD" id="cd12148">
    <property type="entry name" value="fungal_TF_MHR"/>
    <property type="match status" value="1"/>
</dbReference>
<dbReference type="Pfam" id="PF04082">
    <property type="entry name" value="Fungal_trans"/>
    <property type="match status" value="1"/>
</dbReference>
<sequence>MPDGAQAWKMIKTPGTHTDRIAQACDRCRSKKIRCDGLRPHCSQCLAVGFECKISDKLTRRAFPRGYTESLEDRIRQLESENSRLSNLLDVKDEQMEMLSRVEAVHDSSPRGSVSGASGNQSAAVSAKSNISSINNALPSSLGGSSQQHTQKNLSYVSTLIPEKDDSSSSASPQSPDENNNAIFINHANELGADGTYRGTSAGGVFISSFVQKLKVKNPEILPPVQQIATAFSQTTDGGIVRSALKISSPSSSYSNGGGSLLSPASSSSELSSSGFSSLFPSRLSCDKLVTVYFQEWQSVYAILDQSRFLSDYQTFFDDIDDDSKPGNDLQAATLALVLILACLANKEGTALTTEEVWKLDSLWKRIMSNRHKPTLGLLQAASLAQLYSLYAGNLDDVWFYRSIMTSTAQRLGLHRSRKAMHHANGKPLSAYESELGRRVFWATYTLDVFSSAVLGSPRLYNDSQIQCSMPKYIDEDVVTDSLVTPPPSSPESVDGATTKDSLPASCQVSVIQFSRLLAEILDTVYSTNTTVQRSRTVLMLEDKLESWHRELPPSLKFEFVNGLPTATLCPVHQKSPLLLMLYHYAKLLIHLPATADFANTSTSGSIVAVTQSAKTYIQIFNYLKARNVSSTLPLSPTRMMLFLGTVVLFCAMDYSKGGALLQQSRKLVSQGLGFLYNDMQAGLPGSITAECFQWLEEICDSVLNGGPSQRKSSTSNGSSKQKSESRSRSQEKQSQKQRNSPQQQQHPQQQHHQQLYSQHHSHQPDNQYPHHRQKQHQEPHNASHRSSHKSSLPARIKLEPSPTDTPTVESPSYQQIIIPQQPNIDSSTSAMLATATLMGVPFQLSENQSEDLSAYRFNPHDYQQQVPNVHPVPAQTAYYAPENMNTSINSIGTSSPTDDFFDTSSFEDFDINSVLGQNTVKQEQSASGVPTVTTNTFLENFNWDDSYNWSTMTV</sequence>
<keyword evidence="8" id="KW-0175">Coiled coil</keyword>
<dbReference type="AlphaFoldDB" id="A0A167FC93"/>
<dbReference type="PANTHER" id="PTHR46910">
    <property type="entry name" value="TRANSCRIPTION FACTOR PDR1"/>
    <property type="match status" value="1"/>
</dbReference>
<feature type="compositionally biased region" description="Low complexity" evidence="9">
    <location>
        <begin position="709"/>
        <end position="721"/>
    </location>
</feature>
<evidence type="ECO:0000256" key="7">
    <source>
        <dbReference type="ARBA" id="ARBA00023242"/>
    </source>
</evidence>
<keyword evidence="12" id="KW-1185">Reference proteome</keyword>
<dbReference type="GO" id="GO:0005634">
    <property type="term" value="C:nucleus"/>
    <property type="evidence" value="ECO:0007669"/>
    <property type="project" value="UniProtKB-SubCell"/>
</dbReference>
<dbReference type="SMART" id="SM00906">
    <property type="entry name" value="Fungal_trans"/>
    <property type="match status" value="1"/>
</dbReference>
<feature type="compositionally biased region" description="Low complexity" evidence="9">
    <location>
        <begin position="737"/>
        <end position="759"/>
    </location>
</feature>
<evidence type="ECO:0000256" key="9">
    <source>
        <dbReference type="SAM" id="MobiDB-lite"/>
    </source>
</evidence>
<dbReference type="Proteomes" id="UP000189580">
    <property type="component" value="Chromosome b"/>
</dbReference>
<keyword evidence="5 11" id="KW-0238">DNA-binding</keyword>
<feature type="region of interest" description="Disordered" evidence="9">
    <location>
        <begin position="162"/>
        <end position="181"/>
    </location>
</feature>
<dbReference type="InterPro" id="IPR001138">
    <property type="entry name" value="Zn2Cys6_DnaBD"/>
</dbReference>
<keyword evidence="3" id="KW-0862">Zinc</keyword>
<feature type="coiled-coil region" evidence="8">
    <location>
        <begin position="68"/>
        <end position="95"/>
    </location>
</feature>
<dbReference type="Pfam" id="PF00172">
    <property type="entry name" value="Zn_clus"/>
    <property type="match status" value="1"/>
</dbReference>
<dbReference type="GO" id="GO:0008270">
    <property type="term" value="F:zinc ion binding"/>
    <property type="evidence" value="ECO:0007669"/>
    <property type="project" value="InterPro"/>
</dbReference>
<dbReference type="GO" id="GO:0000981">
    <property type="term" value="F:DNA-binding transcription factor activity, RNA polymerase II-specific"/>
    <property type="evidence" value="ECO:0007669"/>
    <property type="project" value="InterPro"/>
</dbReference>
<dbReference type="OrthoDB" id="1924787at2759"/>
<dbReference type="PANTHER" id="PTHR46910:SF12">
    <property type="entry name" value="REGULATORY PROTEIN CAT8"/>
    <property type="match status" value="1"/>
</dbReference>
<evidence type="ECO:0000313" key="11">
    <source>
        <dbReference type="EMBL" id="ANB15106.1"/>
    </source>
</evidence>
<dbReference type="PROSITE" id="PS00463">
    <property type="entry name" value="ZN2_CY6_FUNGAL_1"/>
    <property type="match status" value="1"/>
</dbReference>
<dbReference type="GeneID" id="30034669"/>
<dbReference type="GO" id="GO:0003677">
    <property type="term" value="F:DNA binding"/>
    <property type="evidence" value="ECO:0007669"/>
    <property type="project" value="UniProtKB-KW"/>
</dbReference>
<proteinExistence type="predicted"/>
<feature type="compositionally biased region" description="Basic and acidic residues" evidence="9">
    <location>
        <begin position="722"/>
        <end position="735"/>
    </location>
</feature>
<gene>
    <name evidence="11" type="primary">CAT8</name>
    <name evidence="11" type="ORF">AWJ20_2726</name>
</gene>
<evidence type="ECO:0000259" key="10">
    <source>
        <dbReference type="PROSITE" id="PS50048"/>
    </source>
</evidence>
<dbReference type="GO" id="GO:0006351">
    <property type="term" value="P:DNA-templated transcription"/>
    <property type="evidence" value="ECO:0007669"/>
    <property type="project" value="InterPro"/>
</dbReference>
<dbReference type="CDD" id="cd15485">
    <property type="entry name" value="ZIP_Cat8"/>
    <property type="match status" value="1"/>
</dbReference>
<dbReference type="PROSITE" id="PS50048">
    <property type="entry name" value="ZN2_CY6_FUNGAL_2"/>
    <property type="match status" value="1"/>
</dbReference>
<dbReference type="InterPro" id="IPR050987">
    <property type="entry name" value="AtrR-like"/>
</dbReference>
<feature type="domain" description="Zn(2)-C6 fungal-type" evidence="10">
    <location>
        <begin position="24"/>
        <end position="54"/>
    </location>
</feature>
<evidence type="ECO:0000256" key="6">
    <source>
        <dbReference type="ARBA" id="ARBA00023163"/>
    </source>
</evidence>
<dbReference type="SMART" id="SM00066">
    <property type="entry name" value="GAL4"/>
    <property type="match status" value="1"/>
</dbReference>
<dbReference type="FunFam" id="4.10.240.10:FF:000007">
    <property type="entry name" value="C6 transcription factor FacB"/>
    <property type="match status" value="1"/>
</dbReference>
<reference evidence="11 12" key="1">
    <citation type="submission" date="2016-02" db="EMBL/GenBank/DDBJ databases">
        <title>Complete genome sequence and transcriptome regulation of the pentose utilising yeast Sugiyamaella lignohabitans.</title>
        <authorList>
            <person name="Bellasio M."/>
            <person name="Peymann A."/>
            <person name="Valli M."/>
            <person name="Sipitzky M."/>
            <person name="Graf A."/>
            <person name="Sauer M."/>
            <person name="Marx H."/>
            <person name="Mattanovich D."/>
        </authorList>
    </citation>
    <scope>NUCLEOTIDE SEQUENCE [LARGE SCALE GENOMIC DNA]</scope>
    <source>
        <strain evidence="11 12">CBS 10342</strain>
    </source>
</reference>
<comment type="subcellular location">
    <subcellularLocation>
        <location evidence="1">Nucleus</location>
    </subcellularLocation>
</comment>
<evidence type="ECO:0000256" key="5">
    <source>
        <dbReference type="ARBA" id="ARBA00023125"/>
    </source>
</evidence>
<protein>
    <submittedName>
        <fullName evidence="11">DNA-binding transcription factor CAT8</fullName>
    </submittedName>
</protein>
<dbReference type="EMBL" id="CP014503">
    <property type="protein sequence ID" value="ANB15106.1"/>
    <property type="molecule type" value="Genomic_DNA"/>
</dbReference>
<dbReference type="Gene3D" id="4.10.240.10">
    <property type="entry name" value="Zn(2)-C6 fungal-type DNA-binding domain"/>
    <property type="match status" value="1"/>
</dbReference>
<evidence type="ECO:0000256" key="4">
    <source>
        <dbReference type="ARBA" id="ARBA00023015"/>
    </source>
</evidence>
<keyword evidence="2" id="KW-0479">Metal-binding</keyword>
<dbReference type="RefSeq" id="XP_018737583.1">
    <property type="nucleotide sequence ID" value="XM_018879691.1"/>
</dbReference>
<dbReference type="InterPro" id="IPR007219">
    <property type="entry name" value="XnlR_reg_dom"/>
</dbReference>
<feature type="region of interest" description="Disordered" evidence="9">
    <location>
        <begin position="482"/>
        <end position="501"/>
    </location>
</feature>
<keyword evidence="4" id="KW-0805">Transcription regulation</keyword>
<dbReference type="SUPFAM" id="SSF57701">
    <property type="entry name" value="Zn2/Cys6 DNA-binding domain"/>
    <property type="match status" value="1"/>
</dbReference>
<feature type="compositionally biased region" description="Polar residues" evidence="9">
    <location>
        <begin position="110"/>
        <end position="121"/>
    </location>
</feature>
<keyword evidence="6" id="KW-0804">Transcription</keyword>
<keyword evidence="7" id="KW-0539">Nucleus</keyword>
<dbReference type="CDD" id="cd00067">
    <property type="entry name" value="GAL4"/>
    <property type="match status" value="1"/>
</dbReference>
<name>A0A167FC93_9ASCO</name>
<feature type="region of interest" description="Disordered" evidence="9">
    <location>
        <begin position="102"/>
        <end position="122"/>
    </location>
</feature>
<evidence type="ECO:0000313" key="12">
    <source>
        <dbReference type="Proteomes" id="UP000189580"/>
    </source>
</evidence>
<dbReference type="InterPro" id="IPR036864">
    <property type="entry name" value="Zn2-C6_fun-type_DNA-bd_sf"/>
</dbReference>
<evidence type="ECO:0000256" key="3">
    <source>
        <dbReference type="ARBA" id="ARBA00022833"/>
    </source>
</evidence>